<evidence type="ECO:0000313" key="3">
    <source>
        <dbReference type="EMBL" id="OGD64432.1"/>
    </source>
</evidence>
<dbReference type="InterPro" id="IPR001296">
    <property type="entry name" value="Glyco_trans_1"/>
</dbReference>
<dbReference type="GO" id="GO:0016757">
    <property type="term" value="F:glycosyltransferase activity"/>
    <property type="evidence" value="ECO:0007669"/>
    <property type="project" value="InterPro"/>
</dbReference>
<dbReference type="Pfam" id="PF00534">
    <property type="entry name" value="Glycos_transf_1"/>
    <property type="match status" value="1"/>
</dbReference>
<gene>
    <name evidence="3" type="ORF">A2215_03520</name>
</gene>
<evidence type="ECO:0000259" key="2">
    <source>
        <dbReference type="Pfam" id="PF13439"/>
    </source>
</evidence>
<sequence length="428" mass="48644">MQNGKIKVMMLMKFPLFGGGSGNYIRKLSEKLALLPNIEVAIAAPDDREVKGVKIYPIHPQRKAVFVSHPEYKGAKKYSDLTAEEFNEIYQSFSKQIIRAVEDFCPDVIHVHHCSFLTWIANYLKSIYGIAYVVTAHGTGIYQSTIDNRFLTLTTQALDRSEYILSNSNWTNKWLLKVHGQKLRRKTRIIPCGIDLQAWLRKGNSKIIDKKYHLDSKKVVIFVGRLTWEKGVIYLLKAAKNIKAEIFIIGGGTEKEKLMKFAKNKKLKNVHFLGYFGKEYINELREFYQRAECVVLPSICDEGLGIVILEAMASETPVVATNKGGIPLAVKDGKTGFLVRAKSGKVIADAVNEILLNENLAKEMGTNARRLVVENFDWDKIRDNVVKYYVNTAAVSEKLKSRKLPKRVADKDIEREKAELKKKIDYVP</sequence>
<evidence type="ECO:0008006" key="5">
    <source>
        <dbReference type="Google" id="ProtNLM"/>
    </source>
</evidence>
<name>A0A1F5EAK3_9BACT</name>
<dbReference type="Pfam" id="PF13439">
    <property type="entry name" value="Glyco_transf_4"/>
    <property type="match status" value="1"/>
</dbReference>
<dbReference type="CDD" id="cd03801">
    <property type="entry name" value="GT4_PimA-like"/>
    <property type="match status" value="1"/>
</dbReference>
<reference evidence="3 4" key="1">
    <citation type="journal article" date="2016" name="Nat. Commun.">
        <title>Thousands of microbial genomes shed light on interconnected biogeochemical processes in an aquifer system.</title>
        <authorList>
            <person name="Anantharaman K."/>
            <person name="Brown C.T."/>
            <person name="Hug L.A."/>
            <person name="Sharon I."/>
            <person name="Castelle C.J."/>
            <person name="Probst A.J."/>
            <person name="Thomas B.C."/>
            <person name="Singh A."/>
            <person name="Wilkins M.J."/>
            <person name="Karaoz U."/>
            <person name="Brodie E.L."/>
            <person name="Williams K.H."/>
            <person name="Hubbard S.S."/>
            <person name="Banfield J.F."/>
        </authorList>
    </citation>
    <scope>NUCLEOTIDE SEQUENCE [LARGE SCALE GENOMIC DNA]</scope>
</reference>
<evidence type="ECO:0000313" key="4">
    <source>
        <dbReference type="Proteomes" id="UP000178583"/>
    </source>
</evidence>
<dbReference type="PANTHER" id="PTHR45947">
    <property type="entry name" value="SULFOQUINOVOSYL TRANSFERASE SQD2"/>
    <property type="match status" value="1"/>
</dbReference>
<organism evidence="3 4">
    <name type="scientific">Candidatus Berkelbacteria bacterium RIFOXYA2_FULL_43_10</name>
    <dbReference type="NCBI Taxonomy" id="1797472"/>
    <lineage>
        <taxon>Bacteria</taxon>
        <taxon>Candidatus Berkelbacteria</taxon>
    </lineage>
</organism>
<dbReference type="STRING" id="1797472.A2215_03520"/>
<feature type="domain" description="Glycosyl transferase family 1" evidence="1">
    <location>
        <begin position="209"/>
        <end position="370"/>
    </location>
</feature>
<evidence type="ECO:0000259" key="1">
    <source>
        <dbReference type="Pfam" id="PF00534"/>
    </source>
</evidence>
<dbReference type="SUPFAM" id="SSF53756">
    <property type="entry name" value="UDP-Glycosyltransferase/glycogen phosphorylase"/>
    <property type="match status" value="1"/>
</dbReference>
<accession>A0A1F5EAK3</accession>
<dbReference type="InterPro" id="IPR050194">
    <property type="entry name" value="Glycosyltransferase_grp1"/>
</dbReference>
<dbReference type="InterPro" id="IPR028098">
    <property type="entry name" value="Glyco_trans_4-like_N"/>
</dbReference>
<dbReference type="PANTHER" id="PTHR45947:SF3">
    <property type="entry name" value="SULFOQUINOVOSYL TRANSFERASE SQD2"/>
    <property type="match status" value="1"/>
</dbReference>
<dbReference type="Proteomes" id="UP000178583">
    <property type="component" value="Unassembled WGS sequence"/>
</dbReference>
<dbReference type="EMBL" id="MEZY01000018">
    <property type="protein sequence ID" value="OGD64432.1"/>
    <property type="molecule type" value="Genomic_DNA"/>
</dbReference>
<proteinExistence type="predicted"/>
<dbReference type="Gene3D" id="3.40.50.2000">
    <property type="entry name" value="Glycogen Phosphorylase B"/>
    <property type="match status" value="2"/>
</dbReference>
<feature type="domain" description="Glycosyltransferase subfamily 4-like N-terminal" evidence="2">
    <location>
        <begin position="19"/>
        <end position="197"/>
    </location>
</feature>
<dbReference type="AlphaFoldDB" id="A0A1F5EAK3"/>
<comment type="caution">
    <text evidence="3">The sequence shown here is derived from an EMBL/GenBank/DDBJ whole genome shotgun (WGS) entry which is preliminary data.</text>
</comment>
<protein>
    <recommendedName>
        <fullName evidence="5">Glycosyl transferase family 1 domain-containing protein</fullName>
    </recommendedName>
</protein>